<reference evidence="2 3" key="2">
    <citation type="submission" date="2021-10" db="EMBL/GenBank/DDBJ databases">
        <authorList>
            <person name="Piombo E."/>
        </authorList>
    </citation>
    <scope>NUCLEOTIDE SEQUENCE [LARGE SCALE GENOMIC DNA]</scope>
</reference>
<organism evidence="2 3">
    <name type="scientific">Clonostachys solani</name>
    <dbReference type="NCBI Taxonomy" id="160281"/>
    <lineage>
        <taxon>Eukaryota</taxon>
        <taxon>Fungi</taxon>
        <taxon>Dikarya</taxon>
        <taxon>Ascomycota</taxon>
        <taxon>Pezizomycotina</taxon>
        <taxon>Sordariomycetes</taxon>
        <taxon>Hypocreomycetidae</taxon>
        <taxon>Hypocreales</taxon>
        <taxon>Bionectriaceae</taxon>
        <taxon>Clonostachys</taxon>
    </lineage>
</organism>
<comment type="caution">
    <text evidence="2">The sequence shown here is derived from an EMBL/GenBank/DDBJ whole genome shotgun (WGS) entry which is preliminary data.</text>
</comment>
<evidence type="ECO:0000256" key="1">
    <source>
        <dbReference type="SAM" id="MobiDB-lite"/>
    </source>
</evidence>
<protein>
    <submittedName>
        <fullName evidence="2">Uncharacterized protein</fullName>
    </submittedName>
</protein>
<dbReference type="EMBL" id="CABFOC020000056">
    <property type="protein sequence ID" value="CAH0055360.1"/>
    <property type="molecule type" value="Genomic_DNA"/>
</dbReference>
<evidence type="ECO:0000313" key="2">
    <source>
        <dbReference type="EMBL" id="CAH0055360.1"/>
    </source>
</evidence>
<gene>
    <name evidence="2" type="ORF">CSOL1703_00017462</name>
</gene>
<dbReference type="Proteomes" id="UP000775872">
    <property type="component" value="Unassembled WGS sequence"/>
</dbReference>
<keyword evidence="3" id="KW-1185">Reference proteome</keyword>
<dbReference type="AlphaFoldDB" id="A0A9P0EPW2"/>
<dbReference type="OrthoDB" id="5425448at2759"/>
<feature type="region of interest" description="Disordered" evidence="1">
    <location>
        <begin position="1"/>
        <end position="41"/>
    </location>
</feature>
<accession>A0A9P0EPW2</accession>
<name>A0A9P0EPW2_9HYPO</name>
<evidence type="ECO:0000313" key="3">
    <source>
        <dbReference type="Proteomes" id="UP000775872"/>
    </source>
</evidence>
<proteinExistence type="predicted"/>
<sequence length="536" mass="60625">MKQSSHSSDKDGWSHLTPPATSQNRPHEAIPDHSTNNAFDNPSGLHGNSFLFFGAGIAHDTSFGSQPQCSQDLSEELDSMPSAPGCPIMLSRNSMNPQFLECFQLQPPAAIGKYDCEEPTVSLLDGQVSNPFQTTSSAPIEVPPGSAEIPEIFLNSADNTESEYYYSSSYSSGQECSYPGTPHTPSVNSPLSDAGSFAQCDGRWLCVRCAQGFDGRHVPMCTKAHFKDLIKKMSTLSSMPPSLRGPIFELLEFPVSLDEVDISHENLGKIKDISADWNLEIYYGIYRLRVIDLTEMWRSLSTLQKARLSPIPFPAVFDKHYSRGSRPEKIFLRRGNLPVHLRMYVRWTNVLKFTTLHKISKDGERMERIAPQLYQIMTQVVLIELRRFERNIYEVLSKSLHHQGPRDNDPNAVPELVTALGSLLLSLRWQICVWKKYRPVLAQDINQEKRELRFALIQDICKRLYPYYFLCRDRCLPDPASLVPGMETHYANMTGSIRETFPTDFSEAGFKAWILDGDDTVRNCRVDEQSLIQSIL</sequence>
<reference evidence="3" key="1">
    <citation type="submission" date="2019-06" db="EMBL/GenBank/DDBJ databases">
        <authorList>
            <person name="Broberg M."/>
        </authorList>
    </citation>
    <scope>NUCLEOTIDE SEQUENCE [LARGE SCALE GENOMIC DNA]</scope>
</reference>